<dbReference type="STRING" id="282683.SAMN04488105_101223"/>
<sequence>MTGPDQLPLPLPVRPALGREDYFVSRSNGLAVALMDDWRNWPNRKLVLVGPHGAGKTHLAHVWAAETGAVIVPAKGLETADIPALANGPLCVEDVPAIAGDRPAEEALFHLHNLTLAQGQPLMVTAQTPPALWPLVIPDLKSRMEGTQTATLPNPDDTLLSAVLAKLLADRQCVPAPDVIPYLVRHMPRSFAMARELVSALDAHAMTRPKGITRALAREVLSRLEPPPPNLPE</sequence>
<dbReference type="GO" id="GO:0005886">
    <property type="term" value="C:plasma membrane"/>
    <property type="evidence" value="ECO:0007669"/>
    <property type="project" value="TreeGrafter"/>
</dbReference>
<gene>
    <name evidence="1" type="ORF">SAMN04488105_101223</name>
</gene>
<name>A0A1G7ALK9_9RHOB</name>
<dbReference type="GO" id="GO:0006270">
    <property type="term" value="P:DNA replication initiation"/>
    <property type="evidence" value="ECO:0007669"/>
    <property type="project" value="TreeGrafter"/>
</dbReference>
<reference evidence="2" key="1">
    <citation type="submission" date="2016-10" db="EMBL/GenBank/DDBJ databases">
        <authorList>
            <person name="Varghese N."/>
            <person name="Submissions S."/>
        </authorList>
    </citation>
    <scope>NUCLEOTIDE SEQUENCE [LARGE SCALE GENOMIC DNA]</scope>
    <source>
        <strain evidence="2">DSM 10146</strain>
    </source>
</reference>
<dbReference type="Gene3D" id="1.10.8.60">
    <property type="match status" value="1"/>
</dbReference>
<dbReference type="InterPro" id="IPR027417">
    <property type="entry name" value="P-loop_NTPase"/>
</dbReference>
<dbReference type="Proteomes" id="UP000198994">
    <property type="component" value="Unassembled WGS sequence"/>
</dbReference>
<dbReference type="EMBL" id="FNAV01000001">
    <property type="protein sequence ID" value="SDE15357.1"/>
    <property type="molecule type" value="Genomic_DNA"/>
</dbReference>
<keyword evidence="2" id="KW-1185">Reference proteome</keyword>
<proteinExistence type="predicted"/>
<dbReference type="GO" id="GO:0003688">
    <property type="term" value="F:DNA replication origin binding"/>
    <property type="evidence" value="ECO:0007669"/>
    <property type="project" value="TreeGrafter"/>
</dbReference>
<protein>
    <submittedName>
        <fullName evidence="1">DnaA protein</fullName>
    </submittedName>
</protein>
<organism evidence="1 2">
    <name type="scientific">Salipiger thiooxidans</name>
    <dbReference type="NCBI Taxonomy" id="282683"/>
    <lineage>
        <taxon>Bacteria</taxon>
        <taxon>Pseudomonadati</taxon>
        <taxon>Pseudomonadota</taxon>
        <taxon>Alphaproteobacteria</taxon>
        <taxon>Rhodobacterales</taxon>
        <taxon>Roseobacteraceae</taxon>
        <taxon>Salipiger</taxon>
    </lineage>
</organism>
<accession>A0A1G7ALK9</accession>
<dbReference type="OrthoDB" id="7390113at2"/>
<dbReference type="AlphaFoldDB" id="A0A1G7ALK9"/>
<evidence type="ECO:0000313" key="1">
    <source>
        <dbReference type="EMBL" id="SDE15357.1"/>
    </source>
</evidence>
<dbReference type="PANTHER" id="PTHR30050:SF5">
    <property type="entry name" value="DNAA REGULATORY INACTIVATOR HDA"/>
    <property type="match status" value="1"/>
</dbReference>
<dbReference type="RefSeq" id="WP_008884042.1">
    <property type="nucleotide sequence ID" value="NZ_FNAV01000001.1"/>
</dbReference>
<dbReference type="Gene3D" id="3.40.50.300">
    <property type="entry name" value="P-loop containing nucleotide triphosphate hydrolases"/>
    <property type="match status" value="1"/>
</dbReference>
<evidence type="ECO:0000313" key="2">
    <source>
        <dbReference type="Proteomes" id="UP000198994"/>
    </source>
</evidence>
<dbReference type="PANTHER" id="PTHR30050">
    <property type="entry name" value="CHROMOSOMAL REPLICATION INITIATOR PROTEIN DNAA"/>
    <property type="match status" value="1"/>
</dbReference>
<dbReference type="SUPFAM" id="SSF52540">
    <property type="entry name" value="P-loop containing nucleoside triphosphate hydrolases"/>
    <property type="match status" value="1"/>
</dbReference>